<keyword evidence="5" id="KW-1185">Reference proteome</keyword>
<dbReference type="SMART" id="SM00355">
    <property type="entry name" value="ZnF_C2H2"/>
    <property type="match status" value="2"/>
</dbReference>
<evidence type="ECO:0000256" key="2">
    <source>
        <dbReference type="SAM" id="MobiDB-lite"/>
    </source>
</evidence>
<dbReference type="PROSITE" id="PS00028">
    <property type="entry name" value="ZINC_FINGER_C2H2_1"/>
    <property type="match status" value="2"/>
</dbReference>
<evidence type="ECO:0000259" key="3">
    <source>
        <dbReference type="PROSITE" id="PS50157"/>
    </source>
</evidence>
<keyword evidence="1" id="KW-0862">Zinc</keyword>
<feature type="compositionally biased region" description="Low complexity" evidence="2">
    <location>
        <begin position="147"/>
        <end position="172"/>
    </location>
</feature>
<dbReference type="InterPro" id="IPR013087">
    <property type="entry name" value="Znf_C2H2_type"/>
</dbReference>
<dbReference type="PANTHER" id="PTHR16515:SF68">
    <property type="entry name" value="PR DOMAIN ZINC FINGER PROTEIN 1"/>
    <property type="match status" value="1"/>
</dbReference>
<feature type="region of interest" description="Disordered" evidence="2">
    <location>
        <begin position="147"/>
        <end position="176"/>
    </location>
</feature>
<feature type="domain" description="C2H2-type" evidence="3">
    <location>
        <begin position="181"/>
        <end position="208"/>
    </location>
</feature>
<evidence type="ECO:0000256" key="1">
    <source>
        <dbReference type="PROSITE-ProRule" id="PRU00042"/>
    </source>
</evidence>
<keyword evidence="1" id="KW-0479">Metal-binding</keyword>
<dbReference type="GO" id="GO:0045165">
    <property type="term" value="P:cell fate commitment"/>
    <property type="evidence" value="ECO:0007669"/>
    <property type="project" value="TreeGrafter"/>
</dbReference>
<evidence type="ECO:0000313" key="5">
    <source>
        <dbReference type="Proteomes" id="UP001054837"/>
    </source>
</evidence>
<dbReference type="AlphaFoldDB" id="A0AAV4VGG8"/>
<accession>A0AAV4VGG8</accession>
<name>A0AAV4VGG8_9ARAC</name>
<dbReference type="PROSITE" id="PS50157">
    <property type="entry name" value="ZINC_FINGER_C2H2_2"/>
    <property type="match status" value="3"/>
</dbReference>
<protein>
    <recommendedName>
        <fullName evidence="3">C2H2-type domain-containing protein</fullName>
    </recommendedName>
</protein>
<dbReference type="GO" id="GO:0000978">
    <property type="term" value="F:RNA polymerase II cis-regulatory region sequence-specific DNA binding"/>
    <property type="evidence" value="ECO:0007669"/>
    <property type="project" value="TreeGrafter"/>
</dbReference>
<dbReference type="Proteomes" id="UP001054837">
    <property type="component" value="Unassembled WGS sequence"/>
</dbReference>
<feature type="domain" description="C2H2-type" evidence="3">
    <location>
        <begin position="209"/>
        <end position="236"/>
    </location>
</feature>
<dbReference type="SUPFAM" id="SSF57667">
    <property type="entry name" value="beta-beta-alpha zinc fingers"/>
    <property type="match status" value="2"/>
</dbReference>
<dbReference type="InterPro" id="IPR036236">
    <property type="entry name" value="Znf_C2H2_sf"/>
</dbReference>
<dbReference type="GO" id="GO:0003700">
    <property type="term" value="F:DNA-binding transcription factor activity"/>
    <property type="evidence" value="ECO:0007669"/>
    <property type="project" value="TreeGrafter"/>
</dbReference>
<dbReference type="GO" id="GO:0005634">
    <property type="term" value="C:nucleus"/>
    <property type="evidence" value="ECO:0007669"/>
    <property type="project" value="TreeGrafter"/>
</dbReference>
<dbReference type="GO" id="GO:0008270">
    <property type="term" value="F:zinc ion binding"/>
    <property type="evidence" value="ECO:0007669"/>
    <property type="project" value="UniProtKB-KW"/>
</dbReference>
<evidence type="ECO:0000313" key="4">
    <source>
        <dbReference type="EMBL" id="GIY69133.1"/>
    </source>
</evidence>
<dbReference type="FunFam" id="3.30.160.60:FF:000515">
    <property type="entry name" value="early growth response protein 4"/>
    <property type="match status" value="1"/>
</dbReference>
<dbReference type="InterPro" id="IPR050331">
    <property type="entry name" value="Zinc_finger"/>
</dbReference>
<organism evidence="4 5">
    <name type="scientific">Caerostris darwini</name>
    <dbReference type="NCBI Taxonomy" id="1538125"/>
    <lineage>
        <taxon>Eukaryota</taxon>
        <taxon>Metazoa</taxon>
        <taxon>Ecdysozoa</taxon>
        <taxon>Arthropoda</taxon>
        <taxon>Chelicerata</taxon>
        <taxon>Arachnida</taxon>
        <taxon>Araneae</taxon>
        <taxon>Araneomorphae</taxon>
        <taxon>Entelegynae</taxon>
        <taxon>Araneoidea</taxon>
        <taxon>Araneidae</taxon>
        <taxon>Caerostris</taxon>
    </lineage>
</organism>
<keyword evidence="1" id="KW-0863">Zinc-finger</keyword>
<dbReference type="GO" id="GO:0005737">
    <property type="term" value="C:cytoplasm"/>
    <property type="evidence" value="ECO:0007669"/>
    <property type="project" value="TreeGrafter"/>
</dbReference>
<gene>
    <name evidence="4" type="ORF">CDAR_35951</name>
</gene>
<proteinExistence type="predicted"/>
<sequence length="283" mass="31855">MKRKFDSFGEISIDTDKDMSLSETLLRAPAGSNVQNQLARRNVGDGSIEPSSGPRNHMRFDLGAEGGQNVVSSSENVQQSAQYFLFQPTSNKRDIANTQDSLSGCSKRNKKRRYYEINLDESSCQPLDLSIRGASYKTDVISCGENSNFQKTQSNTSTSSKESSKSSRNSSKNSRDQGKKYVCHVCRKEYSSASCLNRHKRLHSAENPFVCKTCQKPFYRSSHLKVHMLVHTGQRPRICEICQRTFARSPDPKRQVAIHSGTKPHQCDYCYYQTAQKPSLNAT</sequence>
<dbReference type="Gene3D" id="3.30.160.60">
    <property type="entry name" value="Classic Zinc Finger"/>
    <property type="match status" value="3"/>
</dbReference>
<dbReference type="Pfam" id="PF00096">
    <property type="entry name" value="zf-C2H2"/>
    <property type="match status" value="2"/>
</dbReference>
<dbReference type="GO" id="GO:0006357">
    <property type="term" value="P:regulation of transcription by RNA polymerase II"/>
    <property type="evidence" value="ECO:0007669"/>
    <property type="project" value="TreeGrafter"/>
</dbReference>
<dbReference type="PANTHER" id="PTHR16515">
    <property type="entry name" value="PR DOMAIN ZINC FINGER PROTEIN"/>
    <property type="match status" value="1"/>
</dbReference>
<feature type="domain" description="C2H2-type" evidence="3">
    <location>
        <begin position="237"/>
        <end position="264"/>
    </location>
</feature>
<reference evidence="4 5" key="1">
    <citation type="submission" date="2021-06" db="EMBL/GenBank/DDBJ databases">
        <title>Caerostris darwini draft genome.</title>
        <authorList>
            <person name="Kono N."/>
            <person name="Arakawa K."/>
        </authorList>
    </citation>
    <scope>NUCLEOTIDE SEQUENCE [LARGE SCALE GENOMIC DNA]</scope>
</reference>
<dbReference type="EMBL" id="BPLQ01013010">
    <property type="protein sequence ID" value="GIY69133.1"/>
    <property type="molecule type" value="Genomic_DNA"/>
</dbReference>
<comment type="caution">
    <text evidence="4">The sequence shown here is derived from an EMBL/GenBank/DDBJ whole genome shotgun (WGS) entry which is preliminary data.</text>
</comment>